<reference evidence="1 2" key="1">
    <citation type="journal article" date="2018" name="Nat. Biotechnol.">
        <title>A standardized bacterial taxonomy based on genome phylogeny substantially revises the tree of life.</title>
        <authorList>
            <person name="Parks D.H."/>
            <person name="Chuvochina M."/>
            <person name="Waite D.W."/>
            <person name="Rinke C."/>
            <person name="Skarshewski A."/>
            <person name="Chaumeil P.A."/>
            <person name="Hugenholtz P."/>
        </authorList>
    </citation>
    <scope>NUCLEOTIDE SEQUENCE [LARGE SCALE GENOMIC DNA]</scope>
    <source>
        <strain evidence="1">UBA9956</strain>
    </source>
</reference>
<dbReference type="InterPro" id="IPR012833">
    <property type="entry name" value="NrdD"/>
</dbReference>
<evidence type="ECO:0000313" key="1">
    <source>
        <dbReference type="EMBL" id="HAV92928.1"/>
    </source>
</evidence>
<dbReference type="Pfam" id="PF13597">
    <property type="entry name" value="NRDD"/>
    <property type="match status" value="1"/>
</dbReference>
<dbReference type="Proteomes" id="UP000264062">
    <property type="component" value="Unassembled WGS sequence"/>
</dbReference>
<name>A0A350HBL2_UNCW3</name>
<protein>
    <submittedName>
        <fullName evidence="1">Uncharacterized protein</fullName>
    </submittedName>
</protein>
<dbReference type="GO" id="GO:0008998">
    <property type="term" value="F:ribonucleoside-triphosphate reductase (thioredoxin) activity"/>
    <property type="evidence" value="ECO:0007669"/>
    <property type="project" value="InterPro"/>
</dbReference>
<evidence type="ECO:0000313" key="2">
    <source>
        <dbReference type="Proteomes" id="UP000264062"/>
    </source>
</evidence>
<gene>
    <name evidence="1" type="ORF">DCW38_07105</name>
</gene>
<sequence length="55" mass="6753">MEKVQMKEEVQKIHVVRVKQVPTEIYSRVVGYFRPVNNWNEGKKEEFQDRKEFKL</sequence>
<organism evidence="1 2">
    <name type="scientific">candidate division WOR-3 bacterium</name>
    <dbReference type="NCBI Taxonomy" id="2052148"/>
    <lineage>
        <taxon>Bacteria</taxon>
        <taxon>Bacteria division WOR-3</taxon>
    </lineage>
</organism>
<dbReference type="EMBL" id="DMZY01000207">
    <property type="protein sequence ID" value="HAV92928.1"/>
    <property type="molecule type" value="Genomic_DNA"/>
</dbReference>
<accession>A0A350HBL2</accession>
<proteinExistence type="predicted"/>
<dbReference type="AlphaFoldDB" id="A0A350HBL2"/>
<dbReference type="GO" id="GO:0006260">
    <property type="term" value="P:DNA replication"/>
    <property type="evidence" value="ECO:0007669"/>
    <property type="project" value="InterPro"/>
</dbReference>
<comment type="caution">
    <text evidence="1">The sequence shown here is derived from an EMBL/GenBank/DDBJ whole genome shotgun (WGS) entry which is preliminary data.</text>
</comment>